<feature type="transmembrane region" description="Helical" evidence="6">
    <location>
        <begin position="6"/>
        <end position="28"/>
    </location>
</feature>
<reference evidence="7 8" key="1">
    <citation type="submission" date="2016-11" db="EMBL/GenBank/DDBJ databases">
        <title>Trade-off between light-utilization and light-protection in marine flavobacteria.</title>
        <authorList>
            <person name="Kumagai Y."/>
        </authorList>
    </citation>
    <scope>NUCLEOTIDE SEQUENCE [LARGE SCALE GENOMIC DNA]</scope>
    <source>
        <strain evidence="7 8">JCM 13191</strain>
    </source>
</reference>
<dbReference type="OrthoDB" id="1451945at2"/>
<accession>A0A1W6MM10</accession>
<dbReference type="RefSeq" id="WP_085767437.1">
    <property type="nucleotide sequence ID" value="NZ_CP019344.1"/>
</dbReference>
<dbReference type="InterPro" id="IPR001123">
    <property type="entry name" value="LeuE-type"/>
</dbReference>
<gene>
    <name evidence="7" type="ORF">BST97_11890</name>
</gene>
<dbReference type="EMBL" id="CP019344">
    <property type="protein sequence ID" value="ARN78633.1"/>
    <property type="molecule type" value="Genomic_DNA"/>
</dbReference>
<evidence type="ECO:0000256" key="1">
    <source>
        <dbReference type="ARBA" id="ARBA00004651"/>
    </source>
</evidence>
<keyword evidence="3 6" id="KW-0812">Transmembrane</keyword>
<protein>
    <submittedName>
        <fullName evidence="7">Lysine transporter LysE</fullName>
    </submittedName>
</protein>
<feature type="transmembrane region" description="Helical" evidence="6">
    <location>
        <begin position="190"/>
        <end position="207"/>
    </location>
</feature>
<sequence length="208" mass="23274">MISLQHIVLGFLVGFVGIIPPGLLNLTAAKIRISKSFESAIYFIVGACIVVVGQVYLGVFFSRLITENEHVLQIMERFSVIIFLAISIFFFVKAVRYIEPAKANIDDKTHGAKMISQGMLLSVLNIFPVPFYIGFSSFLASRELFSYSFPYAHLFILSAAVGTFAMMFLYAKYIERLGFNSNKFAKNTNYIISLLTLGIAIFTAIRSF</sequence>
<feature type="transmembrane region" description="Helical" evidence="6">
    <location>
        <begin position="40"/>
        <end position="66"/>
    </location>
</feature>
<feature type="transmembrane region" description="Helical" evidence="6">
    <location>
        <begin position="78"/>
        <end position="98"/>
    </location>
</feature>
<feature type="transmembrane region" description="Helical" evidence="6">
    <location>
        <begin position="151"/>
        <end position="170"/>
    </location>
</feature>
<keyword evidence="2" id="KW-1003">Cell membrane</keyword>
<evidence type="ECO:0000313" key="7">
    <source>
        <dbReference type="EMBL" id="ARN78633.1"/>
    </source>
</evidence>
<evidence type="ECO:0000313" key="8">
    <source>
        <dbReference type="Proteomes" id="UP000193431"/>
    </source>
</evidence>
<dbReference type="STRING" id="331648.BST97_11890"/>
<evidence type="ECO:0000256" key="6">
    <source>
        <dbReference type="SAM" id="Phobius"/>
    </source>
</evidence>
<dbReference type="Pfam" id="PF01810">
    <property type="entry name" value="LysE"/>
    <property type="match status" value="1"/>
</dbReference>
<dbReference type="GO" id="GO:0005886">
    <property type="term" value="C:plasma membrane"/>
    <property type="evidence" value="ECO:0007669"/>
    <property type="project" value="UniProtKB-SubCell"/>
</dbReference>
<comment type="subcellular location">
    <subcellularLocation>
        <location evidence="1">Cell membrane</location>
        <topology evidence="1">Multi-pass membrane protein</topology>
    </subcellularLocation>
</comment>
<dbReference type="GO" id="GO:0006865">
    <property type="term" value="P:amino acid transport"/>
    <property type="evidence" value="ECO:0007669"/>
    <property type="project" value="InterPro"/>
</dbReference>
<evidence type="ECO:0000256" key="5">
    <source>
        <dbReference type="ARBA" id="ARBA00023136"/>
    </source>
</evidence>
<proteinExistence type="predicted"/>
<organism evidence="7 8">
    <name type="scientific">Nonlabens spongiae</name>
    <dbReference type="NCBI Taxonomy" id="331648"/>
    <lineage>
        <taxon>Bacteria</taxon>
        <taxon>Pseudomonadati</taxon>
        <taxon>Bacteroidota</taxon>
        <taxon>Flavobacteriia</taxon>
        <taxon>Flavobacteriales</taxon>
        <taxon>Flavobacteriaceae</taxon>
        <taxon>Nonlabens</taxon>
    </lineage>
</organism>
<dbReference type="Proteomes" id="UP000193431">
    <property type="component" value="Chromosome"/>
</dbReference>
<evidence type="ECO:0000256" key="2">
    <source>
        <dbReference type="ARBA" id="ARBA00022475"/>
    </source>
</evidence>
<feature type="transmembrane region" description="Helical" evidence="6">
    <location>
        <begin position="119"/>
        <end position="139"/>
    </location>
</feature>
<evidence type="ECO:0000256" key="3">
    <source>
        <dbReference type="ARBA" id="ARBA00022692"/>
    </source>
</evidence>
<name>A0A1W6MM10_9FLAO</name>
<keyword evidence="8" id="KW-1185">Reference proteome</keyword>
<keyword evidence="5 6" id="KW-0472">Membrane</keyword>
<keyword evidence="4 6" id="KW-1133">Transmembrane helix</keyword>
<dbReference type="AlphaFoldDB" id="A0A1W6MM10"/>
<evidence type="ECO:0000256" key="4">
    <source>
        <dbReference type="ARBA" id="ARBA00022989"/>
    </source>
</evidence>